<evidence type="ECO:0008006" key="4">
    <source>
        <dbReference type="Google" id="ProtNLM"/>
    </source>
</evidence>
<gene>
    <name evidence="2" type="ORF">GX523_18170</name>
</gene>
<keyword evidence="1" id="KW-0732">Signal</keyword>
<dbReference type="InterPro" id="IPR011042">
    <property type="entry name" value="6-blade_b-propeller_TolB-like"/>
</dbReference>
<feature type="chain" id="PRO_5027737738" description="Periplasmic component of the Tol biopolymer transport system" evidence="1">
    <location>
        <begin position="23"/>
        <end position="387"/>
    </location>
</feature>
<sequence length="387" mass="43854">MNKFIILVIVLSLILTGCSSIATESRQLVKQEDMKLADSKDSKAIDESLEAGLNNITVNNSEPNIKEINLNIPEKYSVSFADRVGSDLIVSIMDFRDTDSEGNESYIPHLTLIKYNLYSRKHEVIFSGDTYTDNFNTRLKVLQNGNIAFYASTKILILDKENLWVLSEVNLPEHSYFNYDISPDGSKIVMNQFSELGNISITDWEYSEWKTLVTGVRGSDPHGLDSKGPGYPHWSNDGSQISYIMFLYESSEGVGVVDLEGKNNNLFIMNNPQFSPSYTYWLNDDKHILAFQSIGEPKAYLINILNGNFREIELSGLFQNIKLNPVESKAVYLNLDDNLIYMIDFETNKSRPITSVQDYVAGLEWDDTGNELIAVQNNKIRIITLED</sequence>
<feature type="signal peptide" evidence="1">
    <location>
        <begin position="1"/>
        <end position="22"/>
    </location>
</feature>
<evidence type="ECO:0000256" key="1">
    <source>
        <dbReference type="SAM" id="SignalP"/>
    </source>
</evidence>
<proteinExistence type="predicted"/>
<reference evidence="2 3" key="1">
    <citation type="journal article" date="2020" name="Biotechnol. Biofuels">
        <title>New insights from the biogas microbiome by comprehensive genome-resolved metagenomics of nearly 1600 species originating from multiple anaerobic digesters.</title>
        <authorList>
            <person name="Campanaro S."/>
            <person name="Treu L."/>
            <person name="Rodriguez-R L.M."/>
            <person name="Kovalovszki A."/>
            <person name="Ziels R.M."/>
            <person name="Maus I."/>
            <person name="Zhu X."/>
            <person name="Kougias P.G."/>
            <person name="Basile A."/>
            <person name="Luo G."/>
            <person name="Schluter A."/>
            <person name="Konstantinidis K.T."/>
            <person name="Angelidaki I."/>
        </authorList>
    </citation>
    <scope>NUCLEOTIDE SEQUENCE [LARGE SCALE GENOMIC DNA]</scope>
    <source>
        <strain evidence="2">AS05jafATM_4</strain>
    </source>
</reference>
<evidence type="ECO:0000313" key="3">
    <source>
        <dbReference type="Proteomes" id="UP000553059"/>
    </source>
</evidence>
<dbReference type="EMBL" id="DUTF01000384">
    <property type="protein sequence ID" value="HHY28628.1"/>
    <property type="molecule type" value="Genomic_DNA"/>
</dbReference>
<dbReference type="AlphaFoldDB" id="A0A7C6Z6S8"/>
<dbReference type="Proteomes" id="UP000553059">
    <property type="component" value="Unassembled WGS sequence"/>
</dbReference>
<comment type="caution">
    <text evidence="2">The sequence shown here is derived from an EMBL/GenBank/DDBJ whole genome shotgun (WGS) entry which is preliminary data.</text>
</comment>
<organism evidence="2 3">
    <name type="scientific">Desulfitobacterium dehalogenans</name>
    <dbReference type="NCBI Taxonomy" id="36854"/>
    <lineage>
        <taxon>Bacteria</taxon>
        <taxon>Bacillati</taxon>
        <taxon>Bacillota</taxon>
        <taxon>Clostridia</taxon>
        <taxon>Eubacteriales</taxon>
        <taxon>Desulfitobacteriaceae</taxon>
        <taxon>Desulfitobacterium</taxon>
    </lineage>
</organism>
<name>A0A7C6Z6S8_9FIRM</name>
<evidence type="ECO:0000313" key="2">
    <source>
        <dbReference type="EMBL" id="HHY28628.1"/>
    </source>
</evidence>
<dbReference type="SUPFAM" id="SSF69304">
    <property type="entry name" value="Tricorn protease N-terminal domain"/>
    <property type="match status" value="1"/>
</dbReference>
<dbReference type="PROSITE" id="PS51257">
    <property type="entry name" value="PROKAR_LIPOPROTEIN"/>
    <property type="match status" value="1"/>
</dbReference>
<dbReference type="Gene3D" id="2.120.10.30">
    <property type="entry name" value="TolB, C-terminal domain"/>
    <property type="match status" value="1"/>
</dbReference>
<protein>
    <recommendedName>
        <fullName evidence="4">Periplasmic component of the Tol biopolymer transport system</fullName>
    </recommendedName>
</protein>
<accession>A0A7C6Z6S8</accession>